<keyword evidence="4 6" id="KW-0472">Membrane</keyword>
<feature type="compositionally biased region" description="Polar residues" evidence="5">
    <location>
        <begin position="1"/>
        <end position="11"/>
    </location>
</feature>
<proteinExistence type="predicted"/>
<evidence type="ECO:0000256" key="2">
    <source>
        <dbReference type="ARBA" id="ARBA00022692"/>
    </source>
</evidence>
<feature type="transmembrane region" description="Helical" evidence="6">
    <location>
        <begin position="243"/>
        <end position="264"/>
    </location>
</feature>
<dbReference type="HOGENOM" id="CLU_000960_27_4_1"/>
<dbReference type="AlphaFoldDB" id="A0A061H827"/>
<dbReference type="OrthoDB" id="440755at2759"/>
<feature type="transmembrane region" description="Helical" evidence="6">
    <location>
        <begin position="120"/>
        <end position="137"/>
    </location>
</feature>
<comment type="subcellular location">
    <subcellularLocation>
        <location evidence="1">Membrane</location>
        <topology evidence="1">Multi-pass membrane protein</topology>
    </subcellularLocation>
</comment>
<dbReference type="SUPFAM" id="SSF103473">
    <property type="entry name" value="MFS general substrate transporter"/>
    <property type="match status" value="2"/>
</dbReference>
<evidence type="ECO:0000256" key="1">
    <source>
        <dbReference type="ARBA" id="ARBA00004141"/>
    </source>
</evidence>
<feature type="transmembrane region" description="Helical" evidence="6">
    <location>
        <begin position="522"/>
        <end position="540"/>
    </location>
</feature>
<dbReference type="InterPro" id="IPR020846">
    <property type="entry name" value="MFS_dom"/>
</dbReference>
<dbReference type="PROSITE" id="PS50850">
    <property type="entry name" value="MFS"/>
    <property type="match status" value="1"/>
</dbReference>
<feature type="transmembrane region" description="Helical" evidence="6">
    <location>
        <begin position="356"/>
        <end position="374"/>
    </location>
</feature>
<feature type="transmembrane region" description="Helical" evidence="6">
    <location>
        <begin position="149"/>
        <end position="170"/>
    </location>
</feature>
<dbReference type="Gene3D" id="1.20.1250.20">
    <property type="entry name" value="MFS general substrate transporter like domains"/>
    <property type="match status" value="2"/>
</dbReference>
<dbReference type="KEGG" id="pfp:PFL1_03292"/>
<feature type="transmembrane region" description="Helical" evidence="6">
    <location>
        <begin position="425"/>
        <end position="445"/>
    </location>
</feature>
<name>A0A061H827_9BASI</name>
<gene>
    <name evidence="8" type="ORF">PFL1_03292</name>
</gene>
<evidence type="ECO:0000313" key="9">
    <source>
        <dbReference type="Proteomes" id="UP000053664"/>
    </source>
</evidence>
<evidence type="ECO:0000256" key="3">
    <source>
        <dbReference type="ARBA" id="ARBA00022989"/>
    </source>
</evidence>
<feature type="transmembrane region" description="Helical" evidence="6">
    <location>
        <begin position="482"/>
        <end position="501"/>
    </location>
</feature>
<organism evidence="8 9">
    <name type="scientific">Pseudozyma flocculosa PF-1</name>
    <dbReference type="NCBI Taxonomy" id="1277687"/>
    <lineage>
        <taxon>Eukaryota</taxon>
        <taxon>Fungi</taxon>
        <taxon>Dikarya</taxon>
        <taxon>Basidiomycota</taxon>
        <taxon>Ustilaginomycotina</taxon>
        <taxon>Ustilaginomycetes</taxon>
        <taxon>Ustilaginales</taxon>
        <taxon>Ustilaginaceae</taxon>
        <taxon>Pseudozyma</taxon>
    </lineage>
</organism>
<feature type="transmembrane region" description="Helical" evidence="6">
    <location>
        <begin position="214"/>
        <end position="237"/>
    </location>
</feature>
<feature type="transmembrane region" description="Helical" evidence="6">
    <location>
        <begin position="457"/>
        <end position="476"/>
    </location>
</feature>
<dbReference type="InterPro" id="IPR011701">
    <property type="entry name" value="MFS"/>
</dbReference>
<dbReference type="EMBL" id="KE361632">
    <property type="protein sequence ID" value="EPQ29002.1"/>
    <property type="molecule type" value="Genomic_DNA"/>
</dbReference>
<evidence type="ECO:0000256" key="4">
    <source>
        <dbReference type="ARBA" id="ARBA00023136"/>
    </source>
</evidence>
<protein>
    <recommendedName>
        <fullName evidence="7">Major facilitator superfamily (MFS) profile domain-containing protein</fullName>
    </recommendedName>
</protein>
<dbReference type="CDD" id="cd17476">
    <property type="entry name" value="MFS_Amf1_MDR_like"/>
    <property type="match status" value="1"/>
</dbReference>
<feature type="transmembrane region" description="Helical" evidence="6">
    <location>
        <begin position="86"/>
        <end position="108"/>
    </location>
</feature>
<feature type="region of interest" description="Disordered" evidence="5">
    <location>
        <begin position="1"/>
        <end position="69"/>
    </location>
</feature>
<dbReference type="Proteomes" id="UP000053664">
    <property type="component" value="Unassembled WGS sequence"/>
</dbReference>
<sequence length="588" mass="61973">MASPGDTSTANLAAPGSAPVPAPPSATMPADDTDCSTPSGAIATTGPAPPSHELPGSTPKQGQPAPTSIFHGSAGAVRQAVCSVSLCMVMLLTQAALGATIFGGSYIADTFGLADDPEQQSWFAAAFSLTVGTFVLPAGRLGDLYGNRIMVLVGYAWVGAWSLVAGLSHYTRSAIFFDVCRGLQGLGFAVLLPNSLAVLARIFPPQSRAKRLTFCLYAATAPSGAVLGGTFTCLLGATVGWWWGFYLLAIVCAALVVICTAVVPSDRQLHDLGRAFLAQDDEKHQHDAAFKDEEVADVDEARSISPSHQDQPGQRAAHRPLWERLDLLGMVLGVSGLVLFNFAWNQALLVGWSTVYVYVLLIVGVMLLCAFVVWESRASLPLLPTSIFNLQGCLILGALALGWSAFSIWLFYITQFVIRQRGYSPLGSVAALSPAAIAGVVAAFSSERILARFGSKVVMLLALIAFTTGISIAGTAPVEQTYWAQTFVASFVMPFGMDMSFPSASIILSDMLPHHRQGEASSLVNTVVNYSVALGLGIAGTVESQVNRQGTDELRGYRGAFYLGIGLGALGVLMSVINLAISTQRRSA</sequence>
<dbReference type="GeneID" id="19317402"/>
<dbReference type="InterPro" id="IPR036259">
    <property type="entry name" value="MFS_trans_sf"/>
</dbReference>
<dbReference type="Pfam" id="PF07690">
    <property type="entry name" value="MFS_1"/>
    <property type="match status" value="1"/>
</dbReference>
<evidence type="ECO:0000259" key="7">
    <source>
        <dbReference type="PROSITE" id="PS50850"/>
    </source>
</evidence>
<feature type="transmembrane region" description="Helical" evidence="6">
    <location>
        <begin position="560"/>
        <end position="581"/>
    </location>
</feature>
<dbReference type="RefSeq" id="XP_007879000.1">
    <property type="nucleotide sequence ID" value="XM_007880809.1"/>
</dbReference>
<accession>A0A061H827</accession>
<evidence type="ECO:0000256" key="5">
    <source>
        <dbReference type="SAM" id="MobiDB-lite"/>
    </source>
</evidence>
<dbReference type="PANTHER" id="PTHR42718">
    <property type="entry name" value="MAJOR FACILITATOR SUPERFAMILY MULTIDRUG TRANSPORTER MFSC"/>
    <property type="match status" value="1"/>
</dbReference>
<feature type="transmembrane region" description="Helical" evidence="6">
    <location>
        <begin position="325"/>
        <end position="344"/>
    </location>
</feature>
<dbReference type="GO" id="GO:0022857">
    <property type="term" value="F:transmembrane transporter activity"/>
    <property type="evidence" value="ECO:0007669"/>
    <property type="project" value="InterPro"/>
</dbReference>
<keyword evidence="2 6" id="KW-0812">Transmembrane</keyword>
<keyword evidence="3 6" id="KW-1133">Transmembrane helix</keyword>
<dbReference type="eggNOG" id="KOG0254">
    <property type="taxonomic scope" value="Eukaryota"/>
</dbReference>
<feature type="transmembrane region" description="Helical" evidence="6">
    <location>
        <begin position="182"/>
        <end position="202"/>
    </location>
</feature>
<dbReference type="PANTHER" id="PTHR42718:SF1">
    <property type="entry name" value="LOW AFFINITY AMMONIUM TRANSPORTER"/>
    <property type="match status" value="1"/>
</dbReference>
<evidence type="ECO:0000256" key="6">
    <source>
        <dbReference type="SAM" id="Phobius"/>
    </source>
</evidence>
<dbReference type="GO" id="GO:0016020">
    <property type="term" value="C:membrane"/>
    <property type="evidence" value="ECO:0007669"/>
    <property type="project" value="UniProtKB-SubCell"/>
</dbReference>
<reference evidence="8 9" key="1">
    <citation type="journal article" date="2013" name="Plant Cell">
        <title>The transition from a phytopathogenic smut ancestor to an anamorphic biocontrol agent deciphered by comparative whole-genome analysis.</title>
        <authorList>
            <person name="Lefebvre F."/>
            <person name="Joly D.L."/>
            <person name="Labbe C."/>
            <person name="Teichmann B."/>
            <person name="Linning R."/>
            <person name="Belzile F."/>
            <person name="Bakkeren G."/>
            <person name="Belanger R.R."/>
        </authorList>
    </citation>
    <scope>NUCLEOTIDE SEQUENCE [LARGE SCALE GENOMIC DNA]</scope>
    <source>
        <strain evidence="8 9">PF-1</strain>
    </source>
</reference>
<evidence type="ECO:0000313" key="8">
    <source>
        <dbReference type="EMBL" id="EPQ29002.1"/>
    </source>
</evidence>
<feature type="domain" description="Major facilitator superfamily (MFS) profile" evidence="7">
    <location>
        <begin position="82"/>
        <end position="583"/>
    </location>
</feature>
<feature type="transmembrane region" description="Helical" evidence="6">
    <location>
        <begin position="386"/>
        <end position="413"/>
    </location>
</feature>